<dbReference type="EMBL" id="ML995475">
    <property type="protein sequence ID" value="KAF2146444.1"/>
    <property type="molecule type" value="Genomic_DNA"/>
</dbReference>
<dbReference type="InterPro" id="IPR011659">
    <property type="entry name" value="WD40"/>
</dbReference>
<dbReference type="Pfam" id="PF07676">
    <property type="entry name" value="PD40"/>
    <property type="match status" value="1"/>
</dbReference>
<dbReference type="SUPFAM" id="SSF53474">
    <property type="entry name" value="alpha/beta-Hydrolases"/>
    <property type="match status" value="1"/>
</dbReference>
<keyword evidence="3" id="KW-0732">Signal</keyword>
<sequence>MAARVRASAPPLSPSPIRPFRSTIPSLRIYLFLLVLSSLAMTIRAAKFTPEVLLSAPRRSSGVPNPADGSHVLYTVSTYSFAEHKSSAEVRALDAKSGESTVLTDKEGAAEPTWLGDEGDVLLLVPGKNGTTDVVVGKWDDFENSYTAGTIDGSASSVKVAPLGDGKFAFAVVATAQPDGSIYNSEKAPKKQTTGRLYQAIFVRHWDTWITKNRNAIFYGTLAKGDDDKYSLSPLTNALKGTPLESPVPPFGGTDNYDISSTGIAFVAKDPELNPAIYTKINVYIVPLSTFTETTPPAPVLVQTHGFEGQSTSPVFSPDGKQLAFLRMKSVQYESDKLQLFVVPDVHNAAWVINAFGSPDGKGIWDRSPSAVAWSADAKTLYLVAENIGRVALYKYPTPLNPDNWNGAPTLVLNDGAVSDVRPLADGDVFISGSNFVDNSVYSRYHASSNSTSQVSSASKNGAVFGLSRDQVSEIWFPGAANHTQIHAWVIKPSNFSQGTRYPVAYLIHGGPQGAWEDAWSTRWNPAVFAEQGYVVVLPNPTGSTGYGQALTDAIQGQWGGTPYQDLVNGWDHVVNHLSDIADTDRAVELGASYGGFMTNWIQGHPLGRAFKALVTHDGVFSMAGQLSSEELWFPEHDLNGRYDAHRADWLRWDPSAHAHNWATPHLIIHNDLDYRLTLAEGLAAFNALQRRGVASEFLSFPDENHWVIKPENSLLWHAAVFDWVNPRVGLPGLGEQSAYVRELREQAEGNRDSDLGRTLL</sequence>
<dbReference type="InterPro" id="IPR001375">
    <property type="entry name" value="Peptidase_S9_cat"/>
</dbReference>
<dbReference type="PANTHER" id="PTHR42776:SF13">
    <property type="entry name" value="DIPEPTIDYL-PEPTIDASE 5"/>
    <property type="match status" value="1"/>
</dbReference>
<evidence type="ECO:0000256" key="6">
    <source>
        <dbReference type="ARBA" id="ARBA00032829"/>
    </source>
</evidence>
<gene>
    <name evidence="8" type="ORF">K452DRAFT_282615</name>
</gene>
<comment type="similarity">
    <text evidence="1">Belongs to the peptidase S9C family.</text>
</comment>
<protein>
    <recommendedName>
        <fullName evidence="6">Dipeptidyl-peptidase V</fullName>
    </recommendedName>
</protein>
<feature type="domain" description="Peptidase S9 prolyl oligopeptidase catalytic" evidence="7">
    <location>
        <begin position="520"/>
        <end position="726"/>
    </location>
</feature>
<dbReference type="PANTHER" id="PTHR42776">
    <property type="entry name" value="SERINE PEPTIDASE S9 FAMILY MEMBER"/>
    <property type="match status" value="1"/>
</dbReference>
<dbReference type="GeneID" id="54297111"/>
<keyword evidence="2" id="KW-0645">Protease</keyword>
<dbReference type="Gene3D" id="3.40.50.1820">
    <property type="entry name" value="alpha/beta hydrolase"/>
    <property type="match status" value="1"/>
</dbReference>
<evidence type="ECO:0000259" key="7">
    <source>
        <dbReference type="Pfam" id="PF00326"/>
    </source>
</evidence>
<evidence type="ECO:0000256" key="1">
    <source>
        <dbReference type="ARBA" id="ARBA00010040"/>
    </source>
</evidence>
<evidence type="ECO:0000313" key="8">
    <source>
        <dbReference type="EMBL" id="KAF2146444.1"/>
    </source>
</evidence>
<dbReference type="InterPro" id="IPR011042">
    <property type="entry name" value="6-blade_b-propeller_TolB-like"/>
</dbReference>
<dbReference type="Proteomes" id="UP000799438">
    <property type="component" value="Unassembled WGS sequence"/>
</dbReference>
<dbReference type="FunFam" id="3.40.50.1820:FF:000028">
    <property type="entry name" value="S9 family peptidase"/>
    <property type="match status" value="1"/>
</dbReference>
<dbReference type="SUPFAM" id="SSF82171">
    <property type="entry name" value="DPP6 N-terminal domain-like"/>
    <property type="match status" value="1"/>
</dbReference>
<dbReference type="RefSeq" id="XP_033402153.1">
    <property type="nucleotide sequence ID" value="XM_033539615.1"/>
</dbReference>
<keyword evidence="5" id="KW-0720">Serine protease</keyword>
<evidence type="ECO:0000256" key="2">
    <source>
        <dbReference type="ARBA" id="ARBA00022670"/>
    </source>
</evidence>
<name>A0A6A6BT76_9PEZI</name>
<proteinExistence type="inferred from homology"/>
<reference evidence="8" key="1">
    <citation type="journal article" date="2020" name="Stud. Mycol.">
        <title>101 Dothideomycetes genomes: a test case for predicting lifestyles and emergence of pathogens.</title>
        <authorList>
            <person name="Haridas S."/>
            <person name="Albert R."/>
            <person name="Binder M."/>
            <person name="Bloem J."/>
            <person name="Labutti K."/>
            <person name="Salamov A."/>
            <person name="Andreopoulos B."/>
            <person name="Baker S."/>
            <person name="Barry K."/>
            <person name="Bills G."/>
            <person name="Bluhm B."/>
            <person name="Cannon C."/>
            <person name="Castanera R."/>
            <person name="Culley D."/>
            <person name="Daum C."/>
            <person name="Ezra D."/>
            <person name="Gonzalez J."/>
            <person name="Henrissat B."/>
            <person name="Kuo A."/>
            <person name="Liang C."/>
            <person name="Lipzen A."/>
            <person name="Lutzoni F."/>
            <person name="Magnuson J."/>
            <person name="Mondo S."/>
            <person name="Nolan M."/>
            <person name="Ohm R."/>
            <person name="Pangilinan J."/>
            <person name="Park H.-J."/>
            <person name="Ramirez L."/>
            <person name="Alfaro M."/>
            <person name="Sun H."/>
            <person name="Tritt A."/>
            <person name="Yoshinaga Y."/>
            <person name="Zwiers L.-H."/>
            <person name="Turgeon B."/>
            <person name="Goodwin S."/>
            <person name="Spatafora J."/>
            <person name="Crous P."/>
            <person name="Grigoriev I."/>
        </authorList>
    </citation>
    <scope>NUCLEOTIDE SEQUENCE</scope>
    <source>
        <strain evidence="8">CBS 121167</strain>
    </source>
</reference>
<dbReference type="GO" id="GO:0004252">
    <property type="term" value="F:serine-type endopeptidase activity"/>
    <property type="evidence" value="ECO:0007669"/>
    <property type="project" value="TreeGrafter"/>
</dbReference>
<dbReference type="InterPro" id="IPR029058">
    <property type="entry name" value="AB_hydrolase_fold"/>
</dbReference>
<dbReference type="GO" id="GO:0006508">
    <property type="term" value="P:proteolysis"/>
    <property type="evidence" value="ECO:0007669"/>
    <property type="project" value="UniProtKB-KW"/>
</dbReference>
<keyword evidence="9" id="KW-1185">Reference proteome</keyword>
<evidence type="ECO:0000256" key="4">
    <source>
        <dbReference type="ARBA" id="ARBA00022801"/>
    </source>
</evidence>
<keyword evidence="4" id="KW-0378">Hydrolase</keyword>
<accession>A0A6A6BT76</accession>
<dbReference type="OrthoDB" id="416344at2759"/>
<dbReference type="Gene3D" id="2.120.10.30">
    <property type="entry name" value="TolB, C-terminal domain"/>
    <property type="match status" value="1"/>
</dbReference>
<organism evidence="8 9">
    <name type="scientific">Aplosporella prunicola CBS 121167</name>
    <dbReference type="NCBI Taxonomy" id="1176127"/>
    <lineage>
        <taxon>Eukaryota</taxon>
        <taxon>Fungi</taxon>
        <taxon>Dikarya</taxon>
        <taxon>Ascomycota</taxon>
        <taxon>Pezizomycotina</taxon>
        <taxon>Dothideomycetes</taxon>
        <taxon>Dothideomycetes incertae sedis</taxon>
        <taxon>Botryosphaeriales</taxon>
        <taxon>Aplosporellaceae</taxon>
        <taxon>Aplosporella</taxon>
    </lineage>
</organism>
<evidence type="ECO:0000313" key="9">
    <source>
        <dbReference type="Proteomes" id="UP000799438"/>
    </source>
</evidence>
<evidence type="ECO:0000256" key="5">
    <source>
        <dbReference type="ARBA" id="ARBA00022825"/>
    </source>
</evidence>
<dbReference type="AlphaFoldDB" id="A0A6A6BT76"/>
<dbReference type="Pfam" id="PF00326">
    <property type="entry name" value="Peptidase_S9"/>
    <property type="match status" value="1"/>
</dbReference>
<evidence type="ECO:0000256" key="3">
    <source>
        <dbReference type="ARBA" id="ARBA00022729"/>
    </source>
</evidence>